<comment type="caution">
    <text evidence="7">The sequence shown here is derived from an EMBL/GenBank/DDBJ whole genome shotgun (WGS) entry which is preliminary data.</text>
</comment>
<protein>
    <recommendedName>
        <fullName evidence="2 5">peptidylprolyl isomerase</fullName>
        <ecNumber evidence="2 5">5.2.1.8</ecNumber>
    </recommendedName>
</protein>
<dbReference type="PROSITE" id="PS50059">
    <property type="entry name" value="FKBP_PPIASE"/>
    <property type="match status" value="1"/>
</dbReference>
<keyword evidence="8" id="KW-1185">Reference proteome</keyword>
<sequence length="195" mass="21622">MKALTRPGGGDSRPSDGDQVIYHCTIQTLDGVVESTRSENGGRGAPIRHVLGKSKMIVELLEGISTMLKGEMKPQLHYGEDDCPISAETGDGKLILLYMEGEPYFFTFGKSEVPKSLEMGIGTMARGEKAVVYVTSQYLTQSPLIPVIEGSEEVHFEVQLVHFIQKCEIFLYNHKYTVFGMKANVRLLQHLLSVI</sequence>
<dbReference type="EC" id="5.2.1.8" evidence="2 5"/>
<dbReference type="InterPro" id="IPR046357">
    <property type="entry name" value="PPIase_dom_sf"/>
</dbReference>
<evidence type="ECO:0000313" key="7">
    <source>
        <dbReference type="EMBL" id="KAK7818564.1"/>
    </source>
</evidence>
<comment type="catalytic activity">
    <reaction evidence="1 5">
        <text>[protein]-peptidylproline (omega=180) = [protein]-peptidylproline (omega=0)</text>
        <dbReference type="Rhea" id="RHEA:16237"/>
        <dbReference type="Rhea" id="RHEA-COMP:10747"/>
        <dbReference type="Rhea" id="RHEA-COMP:10748"/>
        <dbReference type="ChEBI" id="CHEBI:83833"/>
        <dbReference type="ChEBI" id="CHEBI:83834"/>
        <dbReference type="EC" id="5.2.1.8"/>
    </reaction>
</comment>
<evidence type="ECO:0000256" key="3">
    <source>
        <dbReference type="ARBA" id="ARBA00023110"/>
    </source>
</evidence>
<dbReference type="PANTHER" id="PTHR10516">
    <property type="entry name" value="PEPTIDYL-PROLYL CIS-TRANS ISOMERASE"/>
    <property type="match status" value="1"/>
</dbReference>
<evidence type="ECO:0000259" key="6">
    <source>
        <dbReference type="PROSITE" id="PS50059"/>
    </source>
</evidence>
<dbReference type="AlphaFoldDB" id="A0AAW0IWY0"/>
<dbReference type="InterPro" id="IPR050689">
    <property type="entry name" value="FKBP-type_PPIase"/>
</dbReference>
<feature type="domain" description="PPIase FKBP-type" evidence="6">
    <location>
        <begin position="101"/>
        <end position="164"/>
    </location>
</feature>
<dbReference type="GO" id="GO:0005737">
    <property type="term" value="C:cytoplasm"/>
    <property type="evidence" value="ECO:0007669"/>
    <property type="project" value="TreeGrafter"/>
</dbReference>
<keyword evidence="4 5" id="KW-0413">Isomerase</keyword>
<evidence type="ECO:0000256" key="4">
    <source>
        <dbReference type="ARBA" id="ARBA00023235"/>
    </source>
</evidence>
<dbReference type="EMBL" id="PKMF04000821">
    <property type="protein sequence ID" value="KAK7818564.1"/>
    <property type="molecule type" value="Genomic_DNA"/>
</dbReference>
<proteinExistence type="predicted"/>
<evidence type="ECO:0000256" key="5">
    <source>
        <dbReference type="PROSITE-ProRule" id="PRU00277"/>
    </source>
</evidence>
<dbReference type="Pfam" id="PF00254">
    <property type="entry name" value="FKBP_C"/>
    <property type="match status" value="2"/>
</dbReference>
<organism evidence="7 8">
    <name type="scientific">Quercus suber</name>
    <name type="common">Cork oak</name>
    <dbReference type="NCBI Taxonomy" id="58331"/>
    <lineage>
        <taxon>Eukaryota</taxon>
        <taxon>Viridiplantae</taxon>
        <taxon>Streptophyta</taxon>
        <taxon>Embryophyta</taxon>
        <taxon>Tracheophyta</taxon>
        <taxon>Spermatophyta</taxon>
        <taxon>Magnoliopsida</taxon>
        <taxon>eudicotyledons</taxon>
        <taxon>Gunneridae</taxon>
        <taxon>Pentapetalae</taxon>
        <taxon>rosids</taxon>
        <taxon>fabids</taxon>
        <taxon>Fagales</taxon>
        <taxon>Fagaceae</taxon>
        <taxon>Quercus</taxon>
    </lineage>
</organism>
<reference evidence="7 8" key="1">
    <citation type="journal article" date="2018" name="Sci. Data">
        <title>The draft genome sequence of cork oak.</title>
        <authorList>
            <person name="Ramos A.M."/>
            <person name="Usie A."/>
            <person name="Barbosa P."/>
            <person name="Barros P.M."/>
            <person name="Capote T."/>
            <person name="Chaves I."/>
            <person name="Simoes F."/>
            <person name="Abreu I."/>
            <person name="Carrasquinho I."/>
            <person name="Faro C."/>
            <person name="Guimaraes J.B."/>
            <person name="Mendonca D."/>
            <person name="Nobrega F."/>
            <person name="Rodrigues L."/>
            <person name="Saibo N.J.M."/>
            <person name="Varela M.C."/>
            <person name="Egas C."/>
            <person name="Matos J."/>
            <person name="Miguel C.M."/>
            <person name="Oliveira M.M."/>
            <person name="Ricardo C.P."/>
            <person name="Goncalves S."/>
        </authorList>
    </citation>
    <scope>NUCLEOTIDE SEQUENCE [LARGE SCALE GENOMIC DNA]</scope>
    <source>
        <strain evidence="8">cv. HL8</strain>
    </source>
</reference>
<dbReference type="InterPro" id="IPR001179">
    <property type="entry name" value="PPIase_FKBP_dom"/>
</dbReference>
<keyword evidence="3 5" id="KW-0697">Rotamase</keyword>
<gene>
    <name evidence="7" type="primary">PAS1_0</name>
    <name evidence="7" type="ORF">CFP56_041201</name>
</gene>
<evidence type="ECO:0000256" key="1">
    <source>
        <dbReference type="ARBA" id="ARBA00000971"/>
    </source>
</evidence>
<dbReference type="GO" id="GO:0003755">
    <property type="term" value="F:peptidyl-prolyl cis-trans isomerase activity"/>
    <property type="evidence" value="ECO:0007669"/>
    <property type="project" value="UniProtKB-KW"/>
</dbReference>
<accession>A0AAW0IWY0</accession>
<dbReference type="PANTHER" id="PTHR10516:SF268">
    <property type="entry name" value="PEPTIDYL-PROLYL CIS-TRANS ISOMERASE PASTICCINO1"/>
    <property type="match status" value="1"/>
</dbReference>
<evidence type="ECO:0000313" key="8">
    <source>
        <dbReference type="Proteomes" id="UP000237347"/>
    </source>
</evidence>
<dbReference type="Gene3D" id="3.10.50.40">
    <property type="match status" value="2"/>
</dbReference>
<dbReference type="Proteomes" id="UP000237347">
    <property type="component" value="Unassembled WGS sequence"/>
</dbReference>
<evidence type="ECO:0000256" key="2">
    <source>
        <dbReference type="ARBA" id="ARBA00013194"/>
    </source>
</evidence>
<name>A0AAW0IWY0_QUESU</name>
<dbReference type="SUPFAM" id="SSF54534">
    <property type="entry name" value="FKBP-like"/>
    <property type="match status" value="2"/>
</dbReference>